<dbReference type="PANTHER" id="PTHR20858:SF17">
    <property type="entry name" value="HYDROXYMETHYLPYRIMIDINE_PHOSPHOMETHYLPYRIMIDINE KINASE THI20-RELATED"/>
    <property type="match status" value="1"/>
</dbReference>
<dbReference type="EMBL" id="JAPTGG010000001">
    <property type="protein sequence ID" value="MCZ0863947.1"/>
    <property type="molecule type" value="Genomic_DNA"/>
</dbReference>
<evidence type="ECO:0000313" key="7">
    <source>
        <dbReference type="EMBL" id="MCZ0863947.1"/>
    </source>
</evidence>
<dbReference type="InterPro" id="IPR004399">
    <property type="entry name" value="HMP/HMP-P_kinase_dom"/>
</dbReference>
<dbReference type="InterPro" id="IPR013749">
    <property type="entry name" value="PM/HMP-P_kinase-1"/>
</dbReference>
<evidence type="ECO:0000256" key="1">
    <source>
        <dbReference type="ARBA" id="ARBA00001946"/>
    </source>
</evidence>
<dbReference type="EC" id="2.7.1.49" evidence="3"/>
<comment type="pathway">
    <text evidence="2">Cofactor biosynthesis; thiamine diphosphate biosynthesis.</text>
</comment>
<evidence type="ECO:0000256" key="2">
    <source>
        <dbReference type="ARBA" id="ARBA00004948"/>
    </source>
</evidence>
<keyword evidence="4" id="KW-0511">Multifunctional enzyme</keyword>
<dbReference type="SUPFAM" id="SSF51391">
    <property type="entry name" value="Thiamin phosphate synthase"/>
    <property type="match status" value="1"/>
</dbReference>
<feature type="domain" description="Thiamine phosphate synthase/TenI" evidence="5">
    <location>
        <begin position="329"/>
        <end position="456"/>
    </location>
</feature>
<dbReference type="InterPro" id="IPR036206">
    <property type="entry name" value="ThiamineP_synth_sf"/>
</dbReference>
<dbReference type="GO" id="GO:0009228">
    <property type="term" value="P:thiamine biosynthetic process"/>
    <property type="evidence" value="ECO:0007669"/>
    <property type="project" value="UniProtKB-KW"/>
</dbReference>
<proteinExistence type="predicted"/>
<dbReference type="InterPro" id="IPR022998">
    <property type="entry name" value="ThiamineP_synth_TenI"/>
</dbReference>
<gene>
    <name evidence="7" type="primary">thiD</name>
    <name evidence="7" type="ORF">O0V09_01975</name>
</gene>
<comment type="cofactor">
    <cofactor evidence="1">
        <name>Mg(2+)</name>
        <dbReference type="ChEBI" id="CHEBI:18420"/>
    </cofactor>
</comment>
<dbReference type="CDD" id="cd01169">
    <property type="entry name" value="HMPP_kinase"/>
    <property type="match status" value="1"/>
</dbReference>
<dbReference type="Gene3D" id="3.40.1190.20">
    <property type="match status" value="1"/>
</dbReference>
<dbReference type="Gene3D" id="3.20.20.70">
    <property type="entry name" value="Aldolase class I"/>
    <property type="match status" value="1"/>
</dbReference>
<feature type="domain" description="Pyridoxamine kinase/Phosphomethylpyrimidine kinase" evidence="6">
    <location>
        <begin position="19"/>
        <end position="263"/>
    </location>
</feature>
<dbReference type="NCBIfam" id="TIGR00097">
    <property type="entry name" value="HMP-P_kinase"/>
    <property type="match status" value="1"/>
</dbReference>
<dbReference type="Pfam" id="PF02581">
    <property type="entry name" value="TMP-TENI"/>
    <property type="match status" value="1"/>
</dbReference>
<name>A0A9J6RHL5_9GAMM</name>
<evidence type="ECO:0000313" key="8">
    <source>
        <dbReference type="Proteomes" id="UP001069090"/>
    </source>
</evidence>
<protein>
    <recommendedName>
        <fullName evidence="3">hydroxymethylpyrimidine kinase</fullName>
        <ecNumber evidence="3">2.7.1.49</ecNumber>
    </recommendedName>
</protein>
<dbReference type="RefSeq" id="WP_258330094.1">
    <property type="nucleotide sequence ID" value="NZ_JAPTGG010000001.1"/>
</dbReference>
<evidence type="ECO:0000259" key="5">
    <source>
        <dbReference type="Pfam" id="PF02581"/>
    </source>
</evidence>
<dbReference type="PANTHER" id="PTHR20858">
    <property type="entry name" value="PHOSPHOMETHYLPYRIMIDINE KINASE"/>
    <property type="match status" value="1"/>
</dbReference>
<dbReference type="GO" id="GO:0008902">
    <property type="term" value="F:hydroxymethylpyrimidine kinase activity"/>
    <property type="evidence" value="ECO:0007669"/>
    <property type="project" value="UniProtKB-EC"/>
</dbReference>
<dbReference type="CDD" id="cd00564">
    <property type="entry name" value="TMP_TenI"/>
    <property type="match status" value="1"/>
</dbReference>
<dbReference type="InterPro" id="IPR013785">
    <property type="entry name" value="Aldolase_TIM"/>
</dbReference>
<organism evidence="7 8">
    <name type="scientific">Dasania phycosphaerae</name>
    <dbReference type="NCBI Taxonomy" id="2950436"/>
    <lineage>
        <taxon>Bacteria</taxon>
        <taxon>Pseudomonadati</taxon>
        <taxon>Pseudomonadota</taxon>
        <taxon>Gammaproteobacteria</taxon>
        <taxon>Cellvibrionales</taxon>
        <taxon>Spongiibacteraceae</taxon>
        <taxon>Dasania</taxon>
    </lineage>
</organism>
<evidence type="ECO:0000259" key="6">
    <source>
        <dbReference type="Pfam" id="PF08543"/>
    </source>
</evidence>
<reference evidence="7 8" key="1">
    <citation type="submission" date="2022-12" db="EMBL/GenBank/DDBJ databases">
        <title>Dasania phycosphaerae sp. nov., isolated from particulate material of the south coast of Korea.</title>
        <authorList>
            <person name="Jiang Y."/>
        </authorList>
    </citation>
    <scope>NUCLEOTIDE SEQUENCE [LARGE SCALE GENOMIC DNA]</scope>
    <source>
        <strain evidence="7 8">GY-19</strain>
    </source>
</reference>
<dbReference type="GO" id="GO:0008972">
    <property type="term" value="F:phosphomethylpyrimidine kinase activity"/>
    <property type="evidence" value="ECO:0007669"/>
    <property type="project" value="InterPro"/>
</dbReference>
<dbReference type="AlphaFoldDB" id="A0A9J6RHL5"/>
<keyword evidence="7" id="KW-0808">Transferase</keyword>
<comment type="caution">
    <text evidence="7">The sequence shown here is derived from an EMBL/GenBank/DDBJ whole genome shotgun (WGS) entry which is preliminary data.</text>
</comment>
<keyword evidence="7" id="KW-0418">Kinase</keyword>
<dbReference type="Proteomes" id="UP001069090">
    <property type="component" value="Unassembled WGS sequence"/>
</dbReference>
<accession>A0A9J6RHL5</accession>
<evidence type="ECO:0000256" key="4">
    <source>
        <dbReference type="ARBA" id="ARBA00023268"/>
    </source>
</evidence>
<dbReference type="Pfam" id="PF08543">
    <property type="entry name" value="Phos_pyr_kin"/>
    <property type="match status" value="1"/>
</dbReference>
<sequence length="470" mass="50338">MNNFLQHKKPVVWTISGSDSGGGAGVQADLYSFQDFAVHGCSVISALTAQNSFAVGYTVATERKNMVAQINALDSDLPAKAIKVGMLLNEETIEPVVKYLSDYPGPVVCDPHLQTVTGECLLAESAGELLRQQLIPRADLLVVNIKQAQSLTGNSINKAEDMVAAATQIVQQGARAVVLTGGHFEDYSDLCLDYYCDAEQAYWLLGEYLDTVNDHGSGCSFSAAITAALARGFSRQDALVLAKAYVCQGLRYAVQIGSGPGPVGHFGWPAELDDLPVLASQLPEQGFSFPACDDNLQLCPIVTDLAQLPELLNSELVSVLRLRITGDTAWVAEAIAQCRQQQVKVIIEGDWQLAIDQQAYGVHLPADQLSLQALAALHEAKLMLGVAVHSYADIAKADGVEPSYMELNVDADEEGWAQLEQWVGLLAEFYPLIASSAADAKQINQCMISGVDGVAVDAQQLLAEDSAINL</sequence>
<keyword evidence="8" id="KW-1185">Reference proteome</keyword>
<dbReference type="GO" id="GO:0005829">
    <property type="term" value="C:cytosol"/>
    <property type="evidence" value="ECO:0007669"/>
    <property type="project" value="TreeGrafter"/>
</dbReference>
<evidence type="ECO:0000256" key="3">
    <source>
        <dbReference type="ARBA" id="ARBA00012135"/>
    </source>
</evidence>
<dbReference type="SUPFAM" id="SSF53613">
    <property type="entry name" value="Ribokinase-like"/>
    <property type="match status" value="1"/>
</dbReference>
<dbReference type="InterPro" id="IPR029056">
    <property type="entry name" value="Ribokinase-like"/>
</dbReference>